<dbReference type="InterPro" id="IPR001650">
    <property type="entry name" value="Helicase_C-like"/>
</dbReference>
<dbReference type="CDD" id="cd17923">
    <property type="entry name" value="DEXHc_Hrq1-like"/>
    <property type="match status" value="1"/>
</dbReference>
<dbReference type="PROSITE" id="PS51192">
    <property type="entry name" value="HELICASE_ATP_BIND_1"/>
    <property type="match status" value="1"/>
</dbReference>
<feature type="region of interest" description="Disordered" evidence="4">
    <location>
        <begin position="689"/>
        <end position="713"/>
    </location>
</feature>
<name>A0ABQ8BSF7_BRANA</name>
<feature type="domain" description="Helicase C-terminal" evidence="6">
    <location>
        <begin position="718"/>
        <end position="874"/>
    </location>
</feature>
<gene>
    <name evidence="7" type="ORF">HID58_039535</name>
</gene>
<dbReference type="CDD" id="cd18797">
    <property type="entry name" value="SF2_C_Hrq"/>
    <property type="match status" value="1"/>
</dbReference>
<comment type="caution">
    <text evidence="7">The sequence shown here is derived from an EMBL/GenBank/DDBJ whole genome shotgun (WGS) entry which is preliminary data.</text>
</comment>
<dbReference type="SMART" id="SM00487">
    <property type="entry name" value="DEXDc"/>
    <property type="match status" value="1"/>
</dbReference>
<dbReference type="InterPro" id="IPR000246">
    <property type="entry name" value="Peptidase_T2"/>
</dbReference>
<evidence type="ECO:0000259" key="5">
    <source>
        <dbReference type="PROSITE" id="PS51192"/>
    </source>
</evidence>
<evidence type="ECO:0000259" key="6">
    <source>
        <dbReference type="PROSITE" id="PS51194"/>
    </source>
</evidence>
<dbReference type="InterPro" id="IPR011545">
    <property type="entry name" value="DEAD/DEAH_box_helicase_dom"/>
</dbReference>
<keyword evidence="2" id="KW-0547">Nucleotide-binding</keyword>
<dbReference type="InterPro" id="IPR029055">
    <property type="entry name" value="Ntn_hydrolases_N"/>
</dbReference>
<feature type="domain" description="Helicase ATP-binding" evidence="5">
    <location>
        <begin position="488"/>
        <end position="669"/>
    </location>
</feature>
<comment type="subunit">
    <text evidence="1">Heterotetramer of two alpha and two beta chains arranged as a dimer of alpha/beta heterodimers.</text>
</comment>
<protein>
    <submittedName>
        <fullName evidence="7">Uncharacterized protein</fullName>
    </submittedName>
</protein>
<dbReference type="Gene3D" id="3.40.50.300">
    <property type="entry name" value="P-loop containing nucleotide triphosphate hydrolases"/>
    <property type="match status" value="2"/>
</dbReference>
<dbReference type="Proteomes" id="UP000824890">
    <property type="component" value="Unassembled WGS sequence"/>
</dbReference>
<dbReference type="InterPro" id="IPR018973">
    <property type="entry name" value="MZB"/>
</dbReference>
<evidence type="ECO:0000256" key="2">
    <source>
        <dbReference type="ARBA" id="ARBA00022741"/>
    </source>
</evidence>
<feature type="compositionally biased region" description="Basic and acidic residues" evidence="4">
    <location>
        <begin position="694"/>
        <end position="708"/>
    </location>
</feature>
<dbReference type="Pfam" id="PF01112">
    <property type="entry name" value="Asparaginase_2"/>
    <property type="match status" value="2"/>
</dbReference>
<dbReference type="PANTHER" id="PTHR47957">
    <property type="entry name" value="ATP-DEPENDENT HELICASE HRQ1"/>
    <property type="match status" value="1"/>
</dbReference>
<dbReference type="InterPro" id="IPR027417">
    <property type="entry name" value="P-loop_NTPase"/>
</dbReference>
<evidence type="ECO:0000256" key="3">
    <source>
        <dbReference type="ARBA" id="ARBA00022840"/>
    </source>
</evidence>
<accession>A0ABQ8BSF7</accession>
<dbReference type="InterPro" id="IPR014001">
    <property type="entry name" value="Helicase_ATP-bd"/>
</dbReference>
<dbReference type="Pfam" id="PF09369">
    <property type="entry name" value="MZB"/>
    <property type="match status" value="1"/>
</dbReference>
<dbReference type="Gene3D" id="3.60.20.30">
    <property type="entry name" value="(Glycosyl)asparaginase"/>
    <property type="match status" value="2"/>
</dbReference>
<dbReference type="Pfam" id="PF22982">
    <property type="entry name" value="WHD_HRQ1"/>
    <property type="match status" value="1"/>
</dbReference>
<dbReference type="CDD" id="cd04701">
    <property type="entry name" value="Asparaginase_2"/>
    <property type="match status" value="1"/>
</dbReference>
<sequence length="1773" mass="193407">SHVPKSITRVKFRAISRCTNTTPSQKTYKTHSSLTEKQVNSIMAEESRCGGNTVAICVRTLSGESTIVQVSSNGTIHDLKVALKSSFAPASSSPNFNLFFKGLKLSLSSRVDTTAVNSGEFLVLVPFVKKQRPQTPKPDLSEPPLTPSFSNSAYSAMIRESLHSRAENHSVGVKRKRDQDTCPVAFLKGVLESDCKDEFGEENKEKLAEVLKARNCLSSPGFGKCLMSGETSSYSCSCPDWVKLSMETFTFLNLFSSLNESLGEKLYFNRLEDSLARLATSGVRVGVEDVKNLSILCPKVVKVVTDQFEAANYENAIVIGDFLETDRCEKYEKPGLKKTPLSKVFSSIKKRETSFKAALWESIKSLTLKNRCKNGVTVSLEDMLIFARESARVDDGQTGKDSFRSFRKSCHVRVCSDTDAGTNSLLPLEMVEHLRNGFGSKGQIVHVEDINARKPVYVEIPDELSEITKSALKRIGINTLYSHQAESISAASSGKNVVVATMTSSGKSLCYNVPVFEKLTTDTDACALYLFPTKALAQDQFRALSDLIKGYEASINMGVYDGDTPYKDRTWLRNNGRLLITNPDMLHMSILPLHGQFRRILSNLRYIVVDEAHTYKGAFGCHTALILRRLRRLCSHVYGVNPTFIFCTATSANPREHCMELANLSELELIEKDGSPSSKKLFVLWNPSASPTTKSEESSNDKNSKGDAADNSSSPLSEVSHLFAEMVQHGLRCIAFCRSRKLCELVLCYTRDILAKTAPHLVEAISSYRGGYIAEDRRKIEGDLFGGKLCGIAATNALELGIDVGHIDVTLHLGFPGSIASLWQQAGRSGRRERPSLAVYVAFDGPLDQYFMKFPNKLFRSPIECCHLDSQNEQVVAQHLACAAHEHPLSLQYDGKHFGSALSNTVELLKNRGVLSFDPSRDSSARIWNYIGREKKPSQRVSIRAIETERYRVVEKRSDDVLEEIEESKAFFQVYEGAIYMNQGRTYLVEALDTKEKIALCKLINVDYYTRPRDHTCIHVTGGETAYVFKAPKNQLNKTTAQAQPCSVKTDWFGFYRIRKKTNEVYDDAGLSLPSYSYQSQAVWIQVPGSVKKALGEDNFHSGLHAACHALLHVVPLFVRCNYSDLAPECPHPSDGSYFPSRILLYDRHPGGTGISAQIRPFFTELLKASLDLLKACCCSAESGCPSCVQNFACHNELVHKVAAIKIIEGVLESENLYFQDGILLQAIMGWAIALHGGGGDIPIDLPDELRIPRETALRHCLDLGVSALKSGKHPLDVTELVGVETAESTYFITPENIERLKQAKEFNRVQLDYTAPTPKQPEIGGDSQIGTVGCVAVDSAGNTAAATSTGGYVNKMAGRIGDSPLIGAGTYANHLCAVSATGIGEYIIRATLAREVAALMEYKGLSLTEAAAYAVEQSGPRGTCGLVAVSANGEVAMPYNTNGMFRACAREDVLRLAMVGWAIALHGGAGDIPIDLPDERRIPRETALRHCLDLGVSALKSGKHPLDVTELVVRELENHPDFNAGKGSVLTAQGTVEMEASIMDGKTKRCGAVSGLTTVVNPISVARLVMEKTPHIYLGFDGAEAFARAHGVETVESSHFITPENIARLKQAKEFNRVQLDYTAPTPKLPEVSGDSQIGTVGCVAVDSAGNLASATSTGGYVNKMVGRIGDTPVIGAGTYANHLCAVSATGKGEYIIRATVAREVAALMEYKGLSLTEAAAYAVEQSGPRGCCGLVAVSANGEVAMPYNTTGMFRACATEDGYTEIAIWPKN</sequence>
<feature type="non-terminal residue" evidence="7">
    <location>
        <position position="1"/>
    </location>
</feature>
<dbReference type="SUPFAM" id="SSF52540">
    <property type="entry name" value="P-loop containing nucleoside triphosphate hydrolases"/>
    <property type="match status" value="1"/>
</dbReference>
<dbReference type="SMART" id="SM00490">
    <property type="entry name" value="HELICc"/>
    <property type="match status" value="1"/>
</dbReference>
<dbReference type="PANTHER" id="PTHR47957:SF3">
    <property type="entry name" value="ATP-DEPENDENT HELICASE HRQ1"/>
    <property type="match status" value="1"/>
</dbReference>
<keyword evidence="8" id="KW-1185">Reference proteome</keyword>
<keyword evidence="3" id="KW-0067">ATP-binding</keyword>
<reference evidence="7 8" key="1">
    <citation type="submission" date="2021-05" db="EMBL/GenBank/DDBJ databases">
        <title>Genome Assembly of Synthetic Allotetraploid Brassica napus Reveals Homoeologous Exchanges between Subgenomes.</title>
        <authorList>
            <person name="Davis J.T."/>
        </authorList>
    </citation>
    <scope>NUCLEOTIDE SEQUENCE [LARGE SCALE GENOMIC DNA]</scope>
    <source>
        <strain evidence="8">cv. Da-Ae</strain>
        <tissue evidence="7">Seedling</tissue>
    </source>
</reference>
<proteinExistence type="predicted"/>
<dbReference type="InterPro" id="IPR055227">
    <property type="entry name" value="HRQ1_WHD"/>
</dbReference>
<evidence type="ECO:0000313" key="7">
    <source>
        <dbReference type="EMBL" id="KAH0907708.1"/>
    </source>
</evidence>
<evidence type="ECO:0000313" key="8">
    <source>
        <dbReference type="Proteomes" id="UP000824890"/>
    </source>
</evidence>
<dbReference type="PROSITE" id="PS51194">
    <property type="entry name" value="HELICASE_CTER"/>
    <property type="match status" value="1"/>
</dbReference>
<dbReference type="SUPFAM" id="SSF56235">
    <property type="entry name" value="N-terminal nucleophile aminohydrolases (Ntn hydrolases)"/>
    <property type="match status" value="2"/>
</dbReference>
<evidence type="ECO:0000256" key="1">
    <source>
        <dbReference type="ARBA" id="ARBA00011601"/>
    </source>
</evidence>
<evidence type="ECO:0000256" key="4">
    <source>
        <dbReference type="SAM" id="MobiDB-lite"/>
    </source>
</evidence>
<dbReference type="Pfam" id="PF00271">
    <property type="entry name" value="Helicase_C"/>
    <property type="match status" value="1"/>
</dbReference>
<dbReference type="Pfam" id="PF00270">
    <property type="entry name" value="DEAD"/>
    <property type="match status" value="1"/>
</dbReference>
<organism evidence="7 8">
    <name type="scientific">Brassica napus</name>
    <name type="common">Rape</name>
    <dbReference type="NCBI Taxonomy" id="3708"/>
    <lineage>
        <taxon>Eukaryota</taxon>
        <taxon>Viridiplantae</taxon>
        <taxon>Streptophyta</taxon>
        <taxon>Embryophyta</taxon>
        <taxon>Tracheophyta</taxon>
        <taxon>Spermatophyta</taxon>
        <taxon>Magnoliopsida</taxon>
        <taxon>eudicotyledons</taxon>
        <taxon>Gunneridae</taxon>
        <taxon>Pentapetalae</taxon>
        <taxon>rosids</taxon>
        <taxon>malvids</taxon>
        <taxon>Brassicales</taxon>
        <taxon>Brassicaceae</taxon>
        <taxon>Brassiceae</taxon>
        <taxon>Brassica</taxon>
    </lineage>
</organism>
<dbReference type="EMBL" id="JAGKQM010000010">
    <property type="protein sequence ID" value="KAH0907708.1"/>
    <property type="molecule type" value="Genomic_DNA"/>
</dbReference>